<dbReference type="RefSeq" id="WP_092637769.1">
    <property type="nucleotide sequence ID" value="NZ_FNID01000003.1"/>
</dbReference>
<dbReference type="Proteomes" id="UP000199182">
    <property type="component" value="Unassembled WGS sequence"/>
</dbReference>
<name>A0A1G9V4J8_9FIRM</name>
<dbReference type="AlphaFoldDB" id="A0A1G9V4J8"/>
<feature type="transmembrane region" description="Helical" evidence="1">
    <location>
        <begin position="20"/>
        <end position="42"/>
    </location>
</feature>
<protein>
    <recommendedName>
        <fullName evidence="4">Tfp pilus assembly protein PilN</fullName>
    </recommendedName>
</protein>
<sequence>MRKDIDFYTGLKEIKVKPPVSPAVIVLSILILLSSVVLALGFNGINILNQVVYNEAEAVHRYLTNADNQAVAQDTLKKQAIEGLYSQYAGITGKAYGDYLTLPYLDSAAYKKITAAMPADMKFLSYTATNGSIEISCECKKETSPADFVNALKKTDLFVEVIYNGYSVNDEGKVIFIITCRQTPGK</sequence>
<evidence type="ECO:0008006" key="4">
    <source>
        <dbReference type="Google" id="ProtNLM"/>
    </source>
</evidence>
<reference evidence="2 3" key="1">
    <citation type="submission" date="2016-10" db="EMBL/GenBank/DDBJ databases">
        <authorList>
            <person name="de Groot N.N."/>
        </authorList>
    </citation>
    <scope>NUCLEOTIDE SEQUENCE [LARGE SCALE GENOMIC DNA]</scope>
    <source>
        <strain evidence="2 3">CGMCC 1.5012</strain>
    </source>
</reference>
<keyword evidence="1" id="KW-0472">Membrane</keyword>
<accession>A0A1G9V4J8</accession>
<dbReference type="EMBL" id="FNID01000003">
    <property type="protein sequence ID" value="SDM67013.1"/>
    <property type="molecule type" value="Genomic_DNA"/>
</dbReference>
<evidence type="ECO:0000313" key="2">
    <source>
        <dbReference type="EMBL" id="SDM67013.1"/>
    </source>
</evidence>
<keyword evidence="1" id="KW-1133">Transmembrane helix</keyword>
<organism evidence="2 3">
    <name type="scientific">Acetanaerobacterium elongatum</name>
    <dbReference type="NCBI Taxonomy" id="258515"/>
    <lineage>
        <taxon>Bacteria</taxon>
        <taxon>Bacillati</taxon>
        <taxon>Bacillota</taxon>
        <taxon>Clostridia</taxon>
        <taxon>Eubacteriales</taxon>
        <taxon>Oscillospiraceae</taxon>
        <taxon>Acetanaerobacterium</taxon>
    </lineage>
</organism>
<evidence type="ECO:0000313" key="3">
    <source>
        <dbReference type="Proteomes" id="UP000199182"/>
    </source>
</evidence>
<evidence type="ECO:0000256" key="1">
    <source>
        <dbReference type="SAM" id="Phobius"/>
    </source>
</evidence>
<gene>
    <name evidence="2" type="ORF">SAMN05192585_10349</name>
</gene>
<keyword evidence="3" id="KW-1185">Reference proteome</keyword>
<proteinExistence type="predicted"/>
<dbReference type="STRING" id="258515.SAMN05192585_10349"/>
<keyword evidence="1" id="KW-0812">Transmembrane</keyword>